<evidence type="ECO:0000259" key="4">
    <source>
        <dbReference type="Pfam" id="PF25954"/>
    </source>
</evidence>
<feature type="domain" description="CusB-like beta-barrel" evidence="4">
    <location>
        <begin position="197"/>
        <end position="267"/>
    </location>
</feature>
<accession>A0A256GCS0</accession>
<dbReference type="Proteomes" id="UP000216478">
    <property type="component" value="Unassembled WGS sequence"/>
</dbReference>
<evidence type="ECO:0000256" key="2">
    <source>
        <dbReference type="SAM" id="Coils"/>
    </source>
</evidence>
<comment type="similarity">
    <text evidence="1">Belongs to the membrane fusion protein (MFP) (TC 8.A.1) family.</text>
</comment>
<evidence type="ECO:0000259" key="5">
    <source>
        <dbReference type="Pfam" id="PF25989"/>
    </source>
</evidence>
<dbReference type="Gene3D" id="2.40.30.170">
    <property type="match status" value="1"/>
</dbReference>
<evidence type="ECO:0000256" key="1">
    <source>
        <dbReference type="ARBA" id="ARBA00009477"/>
    </source>
</evidence>
<dbReference type="InterPro" id="IPR058625">
    <property type="entry name" value="MdtA-like_BSH"/>
</dbReference>
<sequence length="347" mass="37011">MLLSLSSCDDHSAERSSKATVPIDAAVDIVELKDIPINYTVPGSVISDGRVEVSSRVVGFIEQLDVREGQSVKQGDLLVRIDPSDINEAIRQARSSVSAAEEDLSDAEQDVRKYTSLAQSGSVASETLRKAKVRVDIARTTLEKAKSVLSAAKAQKDYSTVTSPVDGVIVSVAKRSGEMATAGSPILIVESHEVLLLKAYVSEQSLASINTETPVNVRLDVLGGRQFAGRIRGIVPSSDDVTRRYEINVLLPDDPALMPGMFGRAEIRLGTYRAPVVPQDAITKRGGLDGVFVVENGTARFRWLRTGRELNGVVEVTSGLKAGETIMAKADGGLPDGARVNVAGTAR</sequence>
<evidence type="ECO:0000313" key="7">
    <source>
        <dbReference type="Proteomes" id="UP000216478"/>
    </source>
</evidence>
<dbReference type="InterPro" id="IPR058792">
    <property type="entry name" value="Beta-barrel_RND_2"/>
</dbReference>
<dbReference type="Gene3D" id="1.10.287.470">
    <property type="entry name" value="Helix hairpin bin"/>
    <property type="match status" value="1"/>
</dbReference>
<organism evidence="6 7">
    <name type="scientific">Brucella grignonensis</name>
    <dbReference type="NCBI Taxonomy" id="94627"/>
    <lineage>
        <taxon>Bacteria</taxon>
        <taxon>Pseudomonadati</taxon>
        <taxon>Pseudomonadota</taxon>
        <taxon>Alphaproteobacteria</taxon>
        <taxon>Hyphomicrobiales</taxon>
        <taxon>Brucellaceae</taxon>
        <taxon>Brucella/Ochrobactrum group</taxon>
        <taxon>Brucella</taxon>
    </lineage>
</organism>
<dbReference type="InterPro" id="IPR058637">
    <property type="entry name" value="YknX-like_C"/>
</dbReference>
<evidence type="ECO:0000259" key="3">
    <source>
        <dbReference type="Pfam" id="PF25917"/>
    </source>
</evidence>
<gene>
    <name evidence="6" type="ORF">CEV33_4632</name>
</gene>
<dbReference type="EMBL" id="NNRL01000036">
    <property type="protein sequence ID" value="OYR24893.1"/>
    <property type="molecule type" value="Genomic_DNA"/>
</dbReference>
<feature type="coiled-coil region" evidence="2">
    <location>
        <begin position="90"/>
        <end position="117"/>
    </location>
</feature>
<keyword evidence="7" id="KW-1185">Reference proteome</keyword>
<dbReference type="PANTHER" id="PTHR30469:SF15">
    <property type="entry name" value="HLYD FAMILY OF SECRETION PROTEINS"/>
    <property type="match status" value="1"/>
</dbReference>
<protein>
    <submittedName>
        <fullName evidence="6">Efflux transporter, RND family, MFP subunit</fullName>
    </submittedName>
</protein>
<reference evidence="6 7" key="1">
    <citation type="submission" date="2017-07" db="EMBL/GenBank/DDBJ databases">
        <title>Phylogenetic study on the rhizospheric bacterium Ochrobactrum sp. A44.</title>
        <authorList>
            <person name="Krzyzanowska D.M."/>
            <person name="Ossowicki A."/>
            <person name="Rajewska M."/>
            <person name="Maciag T."/>
            <person name="Kaczynski Z."/>
            <person name="Czerwicka M."/>
            <person name="Jafra S."/>
        </authorList>
    </citation>
    <scope>NUCLEOTIDE SEQUENCE [LARGE SCALE GENOMIC DNA]</scope>
    <source>
        <strain evidence="6 7">OgA9a</strain>
    </source>
</reference>
<comment type="caution">
    <text evidence="6">The sequence shown here is derived from an EMBL/GenBank/DDBJ whole genome shotgun (WGS) entry which is preliminary data.</text>
</comment>
<feature type="domain" description="Multidrug resistance protein MdtA-like barrel-sandwich hybrid" evidence="3">
    <location>
        <begin position="51"/>
        <end position="187"/>
    </location>
</feature>
<dbReference type="SUPFAM" id="SSF111369">
    <property type="entry name" value="HlyD-like secretion proteins"/>
    <property type="match status" value="1"/>
</dbReference>
<keyword evidence="2" id="KW-0175">Coiled coil</keyword>
<dbReference type="InterPro" id="IPR006143">
    <property type="entry name" value="RND_pump_MFP"/>
</dbReference>
<dbReference type="PANTHER" id="PTHR30469">
    <property type="entry name" value="MULTIDRUG RESISTANCE PROTEIN MDTA"/>
    <property type="match status" value="1"/>
</dbReference>
<dbReference type="GO" id="GO:0015562">
    <property type="term" value="F:efflux transmembrane transporter activity"/>
    <property type="evidence" value="ECO:0007669"/>
    <property type="project" value="TreeGrafter"/>
</dbReference>
<dbReference type="Gene3D" id="2.40.420.20">
    <property type="match status" value="1"/>
</dbReference>
<dbReference type="Pfam" id="PF25954">
    <property type="entry name" value="Beta-barrel_RND_2"/>
    <property type="match status" value="1"/>
</dbReference>
<dbReference type="AlphaFoldDB" id="A0A256GCS0"/>
<proteinExistence type="inferred from homology"/>
<dbReference type="NCBIfam" id="TIGR01730">
    <property type="entry name" value="RND_mfp"/>
    <property type="match status" value="1"/>
</dbReference>
<feature type="domain" description="YknX-like C-terminal permuted SH3-like" evidence="5">
    <location>
        <begin position="276"/>
        <end position="342"/>
    </location>
</feature>
<dbReference type="Gene3D" id="2.40.50.100">
    <property type="match status" value="1"/>
</dbReference>
<dbReference type="Pfam" id="PF25917">
    <property type="entry name" value="BSH_RND"/>
    <property type="match status" value="1"/>
</dbReference>
<dbReference type="GO" id="GO:1990281">
    <property type="term" value="C:efflux pump complex"/>
    <property type="evidence" value="ECO:0007669"/>
    <property type="project" value="TreeGrafter"/>
</dbReference>
<evidence type="ECO:0000313" key="6">
    <source>
        <dbReference type="EMBL" id="OYR24893.1"/>
    </source>
</evidence>
<dbReference type="Pfam" id="PF25989">
    <property type="entry name" value="YknX_C"/>
    <property type="match status" value="1"/>
</dbReference>
<name>A0A256GCS0_9HYPH</name>